<accession>A0AAD7TKY3</accession>
<evidence type="ECO:0000313" key="2">
    <source>
        <dbReference type="Proteomes" id="UP001215151"/>
    </source>
</evidence>
<organism evidence="1 2">
    <name type="scientific">Trametes cubensis</name>
    <dbReference type="NCBI Taxonomy" id="1111947"/>
    <lineage>
        <taxon>Eukaryota</taxon>
        <taxon>Fungi</taxon>
        <taxon>Dikarya</taxon>
        <taxon>Basidiomycota</taxon>
        <taxon>Agaricomycotina</taxon>
        <taxon>Agaricomycetes</taxon>
        <taxon>Polyporales</taxon>
        <taxon>Polyporaceae</taxon>
        <taxon>Trametes</taxon>
    </lineage>
</organism>
<sequence>MSLLADSPTRSRHQASLASNALSLPTRRDIRITSLENLQQFVSLGDYNTNIGRVVEDFSITLPSDVGYPAQVVRAALRHAPNIECLVLDLPRESPITLLSGLQFPNLRIFSTNLPHRALVSFLDTHPFLDALALRECGRSEACPLRGIEFTNLSNLQCPSRCFAGILRGPLVTATVNLSRMSSMSSLALRTLSSSHLHSLTVDFFDNDYDVLLHVIEAAPNLRKLKLNEKAHTQRRHDGGMRRPWNDLREWHRALLRLPLLEEFMLRTLISVRTGNRTELDIVSAWALGTGRRTTPHPSLYHIALMQGVPGGATRGPQQQLSHWFKHERGVWTHVTTATVGPSESFTL</sequence>
<name>A0AAD7TKY3_9APHY</name>
<comment type="caution">
    <text evidence="1">The sequence shown here is derived from an EMBL/GenBank/DDBJ whole genome shotgun (WGS) entry which is preliminary data.</text>
</comment>
<evidence type="ECO:0000313" key="1">
    <source>
        <dbReference type="EMBL" id="KAJ8463967.1"/>
    </source>
</evidence>
<gene>
    <name evidence="1" type="ORF">ONZ51_g9905</name>
</gene>
<protein>
    <submittedName>
        <fullName evidence="1">Uncharacterized protein</fullName>
    </submittedName>
</protein>
<dbReference type="Proteomes" id="UP001215151">
    <property type="component" value="Unassembled WGS sequence"/>
</dbReference>
<dbReference type="AlphaFoldDB" id="A0AAD7TKY3"/>
<dbReference type="EMBL" id="JAPEVG010000361">
    <property type="protein sequence ID" value="KAJ8463967.1"/>
    <property type="molecule type" value="Genomic_DNA"/>
</dbReference>
<proteinExistence type="predicted"/>
<reference evidence="1" key="1">
    <citation type="submission" date="2022-11" db="EMBL/GenBank/DDBJ databases">
        <title>Genome Sequence of Cubamyces cubensis.</title>
        <authorList>
            <person name="Buettner E."/>
        </authorList>
    </citation>
    <scope>NUCLEOTIDE SEQUENCE</scope>
    <source>
        <strain evidence="1">MPL-01</strain>
    </source>
</reference>
<keyword evidence="2" id="KW-1185">Reference proteome</keyword>